<dbReference type="AlphaFoldDB" id="A0A381TXR1"/>
<dbReference type="EMBL" id="UINC01005353">
    <property type="protein sequence ID" value="SVA20790.1"/>
    <property type="molecule type" value="Genomic_DNA"/>
</dbReference>
<organism evidence="8">
    <name type="scientific">marine metagenome</name>
    <dbReference type="NCBI Taxonomy" id="408172"/>
    <lineage>
        <taxon>unclassified sequences</taxon>
        <taxon>metagenomes</taxon>
        <taxon>ecological metagenomes</taxon>
    </lineage>
</organism>
<dbReference type="CDD" id="cd16321">
    <property type="entry name" value="MraZ_C"/>
    <property type="match status" value="1"/>
</dbReference>
<dbReference type="InterPro" id="IPR037914">
    <property type="entry name" value="SpoVT-AbrB_sf"/>
</dbReference>
<feature type="domain" description="SpoVT-AbrB" evidence="7">
    <location>
        <begin position="7"/>
        <end position="51"/>
    </location>
</feature>
<dbReference type="GO" id="GO:2000143">
    <property type="term" value="P:negative regulation of DNA-templated transcription initiation"/>
    <property type="evidence" value="ECO:0007669"/>
    <property type="project" value="TreeGrafter"/>
</dbReference>
<evidence type="ECO:0000256" key="6">
    <source>
        <dbReference type="ARBA" id="ARBA00023163"/>
    </source>
</evidence>
<name>A0A381TXR1_9ZZZZ</name>
<protein>
    <recommendedName>
        <fullName evidence="1">Transcriptional regulator MraZ</fullName>
    </recommendedName>
</protein>
<keyword evidence="5" id="KW-0238">DNA-binding</keyword>
<evidence type="ECO:0000256" key="3">
    <source>
        <dbReference type="ARBA" id="ARBA00022737"/>
    </source>
</evidence>
<sequence length="134" mass="15178">MNGFLGTYTVSLDDKGRLNVPAKFKGPLEQDSPQLVICVTDGFLTVFPQREWAANEEKLSHLNAFDTEDRTRLRKFYARATECEIKSGKILIPATQREAVGLKKEVKIVGMSKTFELWDPGRWEKEHPGEPAVL</sequence>
<accession>A0A381TXR1</accession>
<dbReference type="InterPro" id="IPR003444">
    <property type="entry name" value="MraZ"/>
</dbReference>
<dbReference type="Gene3D" id="3.40.1550.20">
    <property type="entry name" value="Transcriptional regulator MraZ domain"/>
    <property type="match status" value="1"/>
</dbReference>
<keyword evidence="6" id="KW-0804">Transcription</keyword>
<dbReference type="InterPro" id="IPR035642">
    <property type="entry name" value="MraZ_N"/>
</dbReference>
<proteinExistence type="inferred from homology"/>
<dbReference type="CDD" id="cd16320">
    <property type="entry name" value="MraZ_N"/>
    <property type="match status" value="1"/>
</dbReference>
<keyword evidence="2" id="KW-0963">Cytoplasm</keyword>
<dbReference type="HAMAP" id="MF_01008">
    <property type="entry name" value="MraZ"/>
    <property type="match status" value="1"/>
</dbReference>
<reference evidence="8" key="1">
    <citation type="submission" date="2018-05" db="EMBL/GenBank/DDBJ databases">
        <authorList>
            <person name="Lanie J.A."/>
            <person name="Ng W.-L."/>
            <person name="Kazmierczak K.M."/>
            <person name="Andrzejewski T.M."/>
            <person name="Davidsen T.M."/>
            <person name="Wayne K.J."/>
            <person name="Tettelin H."/>
            <person name="Glass J.I."/>
            <person name="Rusch D."/>
            <person name="Podicherti R."/>
            <person name="Tsui H.-C.T."/>
            <person name="Winkler M.E."/>
        </authorList>
    </citation>
    <scope>NUCLEOTIDE SEQUENCE</scope>
</reference>
<evidence type="ECO:0000256" key="5">
    <source>
        <dbReference type="ARBA" id="ARBA00023125"/>
    </source>
</evidence>
<evidence type="ECO:0000256" key="4">
    <source>
        <dbReference type="ARBA" id="ARBA00023015"/>
    </source>
</evidence>
<dbReference type="InterPro" id="IPR007159">
    <property type="entry name" value="SpoVT-AbrB_dom"/>
</dbReference>
<dbReference type="GO" id="GO:0003700">
    <property type="term" value="F:DNA-binding transcription factor activity"/>
    <property type="evidence" value="ECO:0007669"/>
    <property type="project" value="InterPro"/>
</dbReference>
<dbReference type="Pfam" id="PF02381">
    <property type="entry name" value="MraZ"/>
    <property type="match status" value="2"/>
</dbReference>
<evidence type="ECO:0000256" key="2">
    <source>
        <dbReference type="ARBA" id="ARBA00022490"/>
    </source>
</evidence>
<evidence type="ECO:0000259" key="7">
    <source>
        <dbReference type="PROSITE" id="PS51740"/>
    </source>
</evidence>
<keyword evidence="4" id="KW-0805">Transcription regulation</keyword>
<dbReference type="GO" id="GO:0000976">
    <property type="term" value="F:transcription cis-regulatory region binding"/>
    <property type="evidence" value="ECO:0007669"/>
    <property type="project" value="TreeGrafter"/>
</dbReference>
<dbReference type="InterPro" id="IPR020603">
    <property type="entry name" value="MraZ_dom"/>
</dbReference>
<dbReference type="InterPro" id="IPR035644">
    <property type="entry name" value="MraZ_C"/>
</dbReference>
<dbReference type="PANTHER" id="PTHR34701">
    <property type="entry name" value="TRANSCRIPTIONAL REGULATOR MRAZ"/>
    <property type="match status" value="1"/>
</dbReference>
<dbReference type="PANTHER" id="PTHR34701:SF1">
    <property type="entry name" value="TRANSCRIPTIONAL REGULATOR MRAZ"/>
    <property type="match status" value="1"/>
</dbReference>
<gene>
    <name evidence="8" type="ORF">METZ01_LOCUS73644</name>
</gene>
<dbReference type="SUPFAM" id="SSF89447">
    <property type="entry name" value="AbrB/MazE/MraZ-like"/>
    <property type="match status" value="1"/>
</dbReference>
<evidence type="ECO:0000256" key="1">
    <source>
        <dbReference type="ARBA" id="ARBA00013860"/>
    </source>
</evidence>
<dbReference type="InterPro" id="IPR038619">
    <property type="entry name" value="MraZ_sf"/>
</dbReference>
<dbReference type="PROSITE" id="PS51740">
    <property type="entry name" value="SPOVT_ABRB"/>
    <property type="match status" value="1"/>
</dbReference>
<evidence type="ECO:0000313" key="8">
    <source>
        <dbReference type="EMBL" id="SVA20790.1"/>
    </source>
</evidence>
<keyword evidence="3" id="KW-0677">Repeat</keyword>